<feature type="domain" description="N-acetyltransferase" evidence="1">
    <location>
        <begin position="1"/>
        <end position="212"/>
    </location>
</feature>
<evidence type="ECO:0000259" key="1">
    <source>
        <dbReference type="Pfam" id="PF13718"/>
    </source>
</evidence>
<dbReference type="GO" id="GO:0000049">
    <property type="term" value="F:tRNA binding"/>
    <property type="evidence" value="ECO:0007669"/>
    <property type="project" value="TreeGrafter"/>
</dbReference>
<dbReference type="InterPro" id="IPR000182">
    <property type="entry name" value="GNAT_dom"/>
</dbReference>
<sequence>MLSDAPGHDIYCLVGPIIDANKLPEILCAIQVCYEGELSKDVVARQLIHGQRGSGDLIPWTIAQTYQDYTFGKMSGVRIVRLATHPDYQRMGYGTKALQLLEKYFQGNIVNIDEFNNSESPSSPTADQIEVIDDDDLPLLNETLHPRQGLPPLLQKLNERRLRHSIDYLGVSYGLSADLLKFWKKNQFLPIYLRQTASDLTGEYSCIMLKAIHAASEAPWLFSYYQDFRRRLLSLLGFQFRTFTPGMVLNLIQQAVYPETKE</sequence>
<evidence type="ECO:0008006" key="5">
    <source>
        <dbReference type="Google" id="ProtNLM"/>
    </source>
</evidence>
<dbReference type="Gene3D" id="3.40.630.30">
    <property type="match status" value="1"/>
</dbReference>
<comment type="caution">
    <text evidence="3">The sequence shown here is derived from an EMBL/GenBank/DDBJ whole genome shotgun (WGS) entry which is preliminary data.</text>
</comment>
<dbReference type="GO" id="GO:0030686">
    <property type="term" value="C:90S preribosome"/>
    <property type="evidence" value="ECO:0007669"/>
    <property type="project" value="TreeGrafter"/>
</dbReference>
<evidence type="ECO:0000313" key="4">
    <source>
        <dbReference type="Proteomes" id="UP000681720"/>
    </source>
</evidence>
<dbReference type="GO" id="GO:0005730">
    <property type="term" value="C:nucleolus"/>
    <property type="evidence" value="ECO:0007669"/>
    <property type="project" value="TreeGrafter"/>
</dbReference>
<dbReference type="PANTHER" id="PTHR10925:SF5">
    <property type="entry name" value="RNA CYTIDINE ACETYLTRANSFERASE"/>
    <property type="match status" value="1"/>
</dbReference>
<dbReference type="GO" id="GO:1990883">
    <property type="term" value="F:18S rRNA cytidine N-acetyltransferase activity"/>
    <property type="evidence" value="ECO:0007669"/>
    <property type="project" value="TreeGrafter"/>
</dbReference>
<proteinExistence type="predicted"/>
<evidence type="ECO:0000259" key="2">
    <source>
        <dbReference type="Pfam" id="PF13725"/>
    </source>
</evidence>
<protein>
    <recommendedName>
        <fullName evidence="5">N-acetyltransferase domain-containing protein</fullName>
    </recommendedName>
</protein>
<reference evidence="3" key="1">
    <citation type="submission" date="2021-02" db="EMBL/GenBank/DDBJ databases">
        <authorList>
            <person name="Nowell W R."/>
        </authorList>
    </citation>
    <scope>NUCLEOTIDE SEQUENCE</scope>
</reference>
<feature type="domain" description="Possible tRNA binding" evidence="2">
    <location>
        <begin position="220"/>
        <end position="255"/>
    </location>
</feature>
<gene>
    <name evidence="3" type="ORF">GIL414_LOCUS67052</name>
</gene>
<dbReference type="GO" id="GO:1904812">
    <property type="term" value="P:rRNA acetylation involved in maturation of SSU-rRNA"/>
    <property type="evidence" value="ECO:0007669"/>
    <property type="project" value="TreeGrafter"/>
</dbReference>
<feature type="non-terminal residue" evidence="3">
    <location>
        <position position="262"/>
    </location>
</feature>
<dbReference type="CDD" id="cd04301">
    <property type="entry name" value="NAT_SF"/>
    <property type="match status" value="1"/>
</dbReference>
<dbReference type="AlphaFoldDB" id="A0A8S3GY24"/>
<dbReference type="InterPro" id="IPR027992">
    <property type="entry name" value="tRNA_bind_dom"/>
</dbReference>
<accession>A0A8S3GY24</accession>
<organism evidence="3 4">
    <name type="scientific">Rotaria magnacalcarata</name>
    <dbReference type="NCBI Taxonomy" id="392030"/>
    <lineage>
        <taxon>Eukaryota</taxon>
        <taxon>Metazoa</taxon>
        <taxon>Spiralia</taxon>
        <taxon>Gnathifera</taxon>
        <taxon>Rotifera</taxon>
        <taxon>Eurotatoria</taxon>
        <taxon>Bdelloidea</taxon>
        <taxon>Philodinida</taxon>
        <taxon>Philodinidae</taxon>
        <taxon>Rotaria</taxon>
    </lineage>
</organism>
<name>A0A8S3GY24_9BILA</name>
<dbReference type="Pfam" id="PF13725">
    <property type="entry name" value="tRNA_bind_2"/>
    <property type="match status" value="1"/>
</dbReference>
<dbReference type="SUPFAM" id="SSF55729">
    <property type="entry name" value="Acyl-CoA N-acyltransferases (Nat)"/>
    <property type="match status" value="2"/>
</dbReference>
<dbReference type="Pfam" id="PF13718">
    <property type="entry name" value="GNAT_acetyltr_2"/>
    <property type="match status" value="1"/>
</dbReference>
<dbReference type="PANTHER" id="PTHR10925">
    <property type="entry name" value="N-ACETYLTRANSFERASE 10"/>
    <property type="match status" value="1"/>
</dbReference>
<dbReference type="InterPro" id="IPR016181">
    <property type="entry name" value="Acyl_CoA_acyltransferase"/>
</dbReference>
<dbReference type="InterPro" id="IPR032672">
    <property type="entry name" value="TmcA/NAT10/Kre33"/>
</dbReference>
<evidence type="ECO:0000313" key="3">
    <source>
        <dbReference type="EMBL" id="CAF5173628.1"/>
    </source>
</evidence>
<dbReference type="EMBL" id="CAJOBJ010324446">
    <property type="protein sequence ID" value="CAF5173628.1"/>
    <property type="molecule type" value="Genomic_DNA"/>
</dbReference>
<dbReference type="Proteomes" id="UP000681720">
    <property type="component" value="Unassembled WGS sequence"/>
</dbReference>